<dbReference type="Proteomes" id="UP000441754">
    <property type="component" value="Unassembled WGS sequence"/>
</dbReference>
<reference evidence="1 2" key="1">
    <citation type="journal article" date="2018" name="Antonie Van Leeuwenhoek">
        <title>Larkinella terrae sp. nov., isolated from soil on Jeju Island, South Korea.</title>
        <authorList>
            <person name="Ten L.N."/>
            <person name="Jeon J."/>
            <person name="Park S.J."/>
            <person name="Park S."/>
            <person name="Lee S.Y."/>
            <person name="Kim M.K."/>
            <person name="Jung H.Y."/>
        </authorList>
    </citation>
    <scope>NUCLEOTIDE SEQUENCE [LARGE SCALE GENOMIC DNA]</scope>
    <source>
        <strain evidence="1 2">KCTC 52001</strain>
    </source>
</reference>
<accession>A0A7K0EIT6</accession>
<proteinExistence type="predicted"/>
<dbReference type="EMBL" id="WJXZ01000006">
    <property type="protein sequence ID" value="MRS61770.1"/>
    <property type="molecule type" value="Genomic_DNA"/>
</dbReference>
<evidence type="ECO:0000313" key="1">
    <source>
        <dbReference type="EMBL" id="MRS61770.1"/>
    </source>
</evidence>
<name>A0A7K0EIT6_9BACT</name>
<protein>
    <submittedName>
        <fullName evidence="1">Uncharacterized protein</fullName>
    </submittedName>
</protein>
<sequence>MAWSKIIDKSPKPLKWWLFKVLSELGWAFGADRMYLFFLGKMISETDFNLYGQRHRPEKDKIRLKAGQDHEAYPRPVMSGACTLRIENGTPFLFLPDGQKIPKMLGLKIEDPFERDTVKRLAKVTITVFANLANTEVKSFDDPQ</sequence>
<comment type="caution">
    <text evidence="1">The sequence shown here is derived from an EMBL/GenBank/DDBJ whole genome shotgun (WGS) entry which is preliminary data.</text>
</comment>
<keyword evidence="2" id="KW-1185">Reference proteome</keyword>
<evidence type="ECO:0000313" key="2">
    <source>
        <dbReference type="Proteomes" id="UP000441754"/>
    </source>
</evidence>
<dbReference type="AlphaFoldDB" id="A0A7K0EIT6"/>
<organism evidence="1 2">
    <name type="scientific">Larkinella terrae</name>
    <dbReference type="NCBI Taxonomy" id="2025311"/>
    <lineage>
        <taxon>Bacteria</taxon>
        <taxon>Pseudomonadati</taxon>
        <taxon>Bacteroidota</taxon>
        <taxon>Cytophagia</taxon>
        <taxon>Cytophagales</taxon>
        <taxon>Spirosomataceae</taxon>
        <taxon>Larkinella</taxon>
    </lineage>
</organism>
<dbReference type="RefSeq" id="WP_154175162.1">
    <property type="nucleotide sequence ID" value="NZ_WJXZ01000006.1"/>
</dbReference>
<gene>
    <name evidence="1" type="ORF">GJJ30_10770</name>
</gene>